<dbReference type="Proteomes" id="UP000028501">
    <property type="component" value="Chromosome"/>
</dbReference>
<evidence type="ECO:0000313" key="2">
    <source>
        <dbReference type="EMBL" id="AIG98984.1"/>
    </source>
</evidence>
<feature type="transmembrane region" description="Helical" evidence="1">
    <location>
        <begin position="6"/>
        <end position="27"/>
    </location>
</feature>
<keyword evidence="1" id="KW-0472">Membrane</keyword>
<keyword evidence="1" id="KW-0812">Transmembrane</keyword>
<evidence type="ECO:0000313" key="3">
    <source>
        <dbReference type="Proteomes" id="UP000028501"/>
    </source>
</evidence>
<dbReference type="RefSeq" id="WP_010879485.1">
    <property type="nucleotide sequence ID" value="NZ_CP006577.1"/>
</dbReference>
<dbReference type="AlphaFoldDB" id="A0A075WIF5"/>
<gene>
    <name evidence="2" type="ORF">AFULGI_00022580</name>
</gene>
<dbReference type="HOGENOM" id="CLU_159747_0_0_2"/>
<name>A0A075WIF5_ARCFL</name>
<organism evidence="2 3">
    <name type="scientific">Archaeoglobus fulgidus DSM 8774</name>
    <dbReference type="NCBI Taxonomy" id="1344584"/>
    <lineage>
        <taxon>Archaea</taxon>
        <taxon>Methanobacteriati</taxon>
        <taxon>Methanobacteriota</taxon>
        <taxon>Archaeoglobi</taxon>
        <taxon>Archaeoglobales</taxon>
        <taxon>Archaeoglobaceae</taxon>
        <taxon>Archaeoglobus</taxon>
    </lineage>
</organism>
<sequence length="126" mass="14154">MLKKLIMGFFLLILLGIAGVAVMNYYYEANYDKELVAYDEGVFNDRVHFTSELLGPGTYRIIAGGTGIVEDIEIIDRSGNVVAKHEDTTNLLYGSSNSFVVRVNYAPPNPGEEYEATIEIYRYVEK</sequence>
<protein>
    <submittedName>
        <fullName evidence="2">Uncharacterized protein</fullName>
    </submittedName>
</protein>
<dbReference type="EMBL" id="CP006577">
    <property type="protein sequence ID" value="AIG98984.1"/>
    <property type="molecule type" value="Genomic_DNA"/>
</dbReference>
<dbReference type="KEGG" id="afg:AFULGI_00022580"/>
<dbReference type="GeneID" id="24795739"/>
<evidence type="ECO:0000256" key="1">
    <source>
        <dbReference type="SAM" id="Phobius"/>
    </source>
</evidence>
<accession>A0A075WIF5</accession>
<keyword evidence="1" id="KW-1133">Transmembrane helix</keyword>
<proteinExistence type="predicted"/>
<reference evidence="2 3" key="1">
    <citation type="submission" date="2013-07" db="EMBL/GenBank/DDBJ databases">
        <title>Genome of Archaeoglobus fulgidus.</title>
        <authorList>
            <person name="Fiebig A."/>
            <person name="Birkeland N.-K."/>
        </authorList>
    </citation>
    <scope>NUCLEOTIDE SEQUENCE [LARGE SCALE GENOMIC DNA]</scope>
    <source>
        <strain evidence="2 3">DSM 8774</strain>
    </source>
</reference>